<evidence type="ECO:0000256" key="6">
    <source>
        <dbReference type="ARBA" id="ARBA00022722"/>
    </source>
</evidence>
<dbReference type="GO" id="GO:0004190">
    <property type="term" value="F:aspartic-type endopeptidase activity"/>
    <property type="evidence" value="ECO:0007669"/>
    <property type="project" value="InterPro"/>
</dbReference>
<dbReference type="InterPro" id="IPR012337">
    <property type="entry name" value="RNaseH-like_sf"/>
</dbReference>
<dbReference type="PANTHER" id="PTHR33064">
    <property type="entry name" value="POL PROTEIN"/>
    <property type="match status" value="1"/>
</dbReference>
<evidence type="ECO:0000259" key="12">
    <source>
        <dbReference type="PROSITE" id="PS50175"/>
    </source>
</evidence>
<dbReference type="InterPro" id="IPR001584">
    <property type="entry name" value="Integrase_cat-core"/>
</dbReference>
<dbReference type="InterPro" id="IPR021109">
    <property type="entry name" value="Peptidase_aspartic_dom_sf"/>
</dbReference>
<keyword evidence="11" id="KW-0233">DNA recombination</keyword>
<evidence type="ECO:0000256" key="8">
    <source>
        <dbReference type="ARBA" id="ARBA00022801"/>
    </source>
</evidence>
<keyword evidence="5" id="KW-0548">Nucleotidyltransferase</keyword>
<keyword evidence="17" id="KW-1185">Reference proteome</keyword>
<dbReference type="InterPro" id="IPR041577">
    <property type="entry name" value="RT_RNaseH_2"/>
</dbReference>
<evidence type="ECO:0000256" key="5">
    <source>
        <dbReference type="ARBA" id="ARBA00022695"/>
    </source>
</evidence>
<evidence type="ECO:0000259" key="15">
    <source>
        <dbReference type="PROSITE" id="PS50994"/>
    </source>
</evidence>
<reference evidence="16 17" key="1">
    <citation type="journal article" date="2019" name="Proc. Natl. Acad. Sci. U.S.A.">
        <title>Regulatory changes in pterin and carotenoid genes underlie balanced color polymorphisms in the wall lizard.</title>
        <authorList>
            <person name="Andrade P."/>
            <person name="Pinho C."/>
            <person name="Perez I de Lanuza G."/>
            <person name="Afonso S."/>
            <person name="Brejcha J."/>
            <person name="Rubin C.J."/>
            <person name="Wallerman O."/>
            <person name="Pereira P."/>
            <person name="Sabatino S.J."/>
            <person name="Bellati A."/>
            <person name="Pellitteri-Rosa D."/>
            <person name="Bosakova Z."/>
            <person name="Bunikis I."/>
            <person name="Carretero M.A."/>
            <person name="Feiner N."/>
            <person name="Marsik P."/>
            <person name="Pauperio F."/>
            <person name="Salvi D."/>
            <person name="Soler L."/>
            <person name="While G.M."/>
            <person name="Uller T."/>
            <person name="Font E."/>
            <person name="Andersson L."/>
            <person name="Carneiro M."/>
        </authorList>
    </citation>
    <scope>NUCLEOTIDE SEQUENCE</scope>
</reference>
<dbReference type="InterPro" id="IPR041588">
    <property type="entry name" value="Integrase_H2C2"/>
</dbReference>
<keyword evidence="9" id="KW-0694">RNA-binding</keyword>
<dbReference type="FunFam" id="3.30.70.270:FF:000020">
    <property type="entry name" value="Transposon Tf2-6 polyprotein-like Protein"/>
    <property type="match status" value="1"/>
</dbReference>
<dbReference type="EC" id="3.1.26.4" evidence="2"/>
<evidence type="ECO:0000313" key="17">
    <source>
        <dbReference type="Proteomes" id="UP000472272"/>
    </source>
</evidence>
<dbReference type="CDD" id="cd03715">
    <property type="entry name" value="RT_ZFREV_like"/>
    <property type="match status" value="1"/>
</dbReference>
<evidence type="ECO:0000313" key="16">
    <source>
        <dbReference type="Ensembl" id="ENSPMRP00000012701.1"/>
    </source>
</evidence>
<reference evidence="16" key="2">
    <citation type="submission" date="2025-08" db="UniProtKB">
        <authorList>
            <consortium name="Ensembl"/>
        </authorList>
    </citation>
    <scope>IDENTIFICATION</scope>
</reference>
<dbReference type="SUPFAM" id="SSF56672">
    <property type="entry name" value="DNA/RNA polymerases"/>
    <property type="match status" value="1"/>
</dbReference>
<comment type="similarity">
    <text evidence="1">Belongs to the beta type-B retroviral polymerase family. HERV class-II K(HML-2) pol subfamily.</text>
</comment>
<dbReference type="Pfam" id="PF17921">
    <property type="entry name" value="Integrase_H2C2"/>
    <property type="match status" value="1"/>
</dbReference>
<dbReference type="PROSITE" id="PS50879">
    <property type="entry name" value="RNASE_H_1"/>
    <property type="match status" value="1"/>
</dbReference>
<reference evidence="16" key="3">
    <citation type="submission" date="2025-09" db="UniProtKB">
        <authorList>
            <consortium name="Ensembl"/>
        </authorList>
    </citation>
    <scope>IDENTIFICATION</scope>
</reference>
<dbReference type="InterPro" id="IPR040643">
    <property type="entry name" value="MLVIN_C"/>
</dbReference>
<keyword evidence="6" id="KW-0540">Nuclease</keyword>
<protein>
    <recommendedName>
        <fullName evidence="3">Gag-Pol polyprotein</fullName>
        <ecNumber evidence="2">3.1.26.4</ecNumber>
    </recommendedName>
</protein>
<feature type="domain" description="Reverse transcriptase" evidence="13">
    <location>
        <begin position="185"/>
        <end position="376"/>
    </location>
</feature>
<evidence type="ECO:0000256" key="11">
    <source>
        <dbReference type="ARBA" id="ARBA00023172"/>
    </source>
</evidence>
<feature type="domain" description="Peptidase A2" evidence="12">
    <location>
        <begin position="1"/>
        <end position="69"/>
    </location>
</feature>
<dbReference type="GO" id="GO:0003723">
    <property type="term" value="F:RNA binding"/>
    <property type="evidence" value="ECO:0007669"/>
    <property type="project" value="UniProtKB-KW"/>
</dbReference>
<organism evidence="16 17">
    <name type="scientific">Podarcis muralis</name>
    <name type="common">Wall lizard</name>
    <name type="synonym">Lacerta muralis</name>
    <dbReference type="NCBI Taxonomy" id="64176"/>
    <lineage>
        <taxon>Eukaryota</taxon>
        <taxon>Metazoa</taxon>
        <taxon>Chordata</taxon>
        <taxon>Craniata</taxon>
        <taxon>Vertebrata</taxon>
        <taxon>Euteleostomi</taxon>
        <taxon>Lepidosauria</taxon>
        <taxon>Squamata</taxon>
        <taxon>Bifurcata</taxon>
        <taxon>Unidentata</taxon>
        <taxon>Episquamata</taxon>
        <taxon>Laterata</taxon>
        <taxon>Lacertibaenia</taxon>
        <taxon>Lacertidae</taxon>
        <taxon>Podarcis</taxon>
    </lineage>
</organism>
<feature type="domain" description="Integrase catalytic" evidence="15">
    <location>
        <begin position="888"/>
        <end position="1045"/>
    </location>
</feature>
<dbReference type="GO" id="GO:0004523">
    <property type="term" value="F:RNA-DNA hybrid ribonuclease activity"/>
    <property type="evidence" value="ECO:0007669"/>
    <property type="project" value="UniProtKB-EC"/>
</dbReference>
<dbReference type="InterPro" id="IPR051320">
    <property type="entry name" value="Viral_Replic_Matur_Polypro"/>
</dbReference>
<accession>A0A670ILY5</accession>
<dbReference type="CDD" id="cd09273">
    <property type="entry name" value="RNase_HI_RT_Bel"/>
    <property type="match status" value="1"/>
</dbReference>
<dbReference type="Gene3D" id="1.10.340.70">
    <property type="match status" value="1"/>
</dbReference>
<evidence type="ECO:0000256" key="9">
    <source>
        <dbReference type="ARBA" id="ARBA00022884"/>
    </source>
</evidence>
<dbReference type="InterPro" id="IPR036397">
    <property type="entry name" value="RNaseH_sf"/>
</dbReference>
<dbReference type="Gene3D" id="2.40.70.10">
    <property type="entry name" value="Acid Proteases"/>
    <property type="match status" value="1"/>
</dbReference>
<dbReference type="PROSITE" id="PS50175">
    <property type="entry name" value="ASP_PROT_RETROV"/>
    <property type="match status" value="1"/>
</dbReference>
<dbReference type="GO" id="GO:0006310">
    <property type="term" value="P:DNA recombination"/>
    <property type="evidence" value="ECO:0007669"/>
    <property type="project" value="UniProtKB-KW"/>
</dbReference>
<keyword evidence="10" id="KW-0695">RNA-directed DNA polymerase</keyword>
<dbReference type="Gene3D" id="3.30.70.270">
    <property type="match status" value="2"/>
</dbReference>
<dbReference type="Proteomes" id="UP000472272">
    <property type="component" value="Chromosome 1"/>
</dbReference>
<dbReference type="Pfam" id="PF17919">
    <property type="entry name" value="RT_RNaseH_2"/>
    <property type="match status" value="1"/>
</dbReference>
<feature type="domain" description="RNase H type-1" evidence="14">
    <location>
        <begin position="622"/>
        <end position="768"/>
    </location>
</feature>
<evidence type="ECO:0000256" key="2">
    <source>
        <dbReference type="ARBA" id="ARBA00012180"/>
    </source>
</evidence>
<dbReference type="SUPFAM" id="SSF53098">
    <property type="entry name" value="Ribonuclease H-like"/>
    <property type="match status" value="2"/>
</dbReference>
<dbReference type="InterPro" id="IPR001995">
    <property type="entry name" value="Peptidase_A2_cat"/>
</dbReference>
<dbReference type="SUPFAM" id="SSF50630">
    <property type="entry name" value="Acid proteases"/>
    <property type="match status" value="1"/>
</dbReference>
<dbReference type="PROSITE" id="PS50994">
    <property type="entry name" value="INTEGRASE"/>
    <property type="match status" value="1"/>
</dbReference>
<evidence type="ECO:0000256" key="7">
    <source>
        <dbReference type="ARBA" id="ARBA00022759"/>
    </source>
</evidence>
<proteinExistence type="inferred from homology"/>
<keyword evidence="4" id="KW-0808">Transferase</keyword>
<dbReference type="InterPro" id="IPR043502">
    <property type="entry name" value="DNA/RNA_pol_sf"/>
</dbReference>
<keyword evidence="8" id="KW-0378">Hydrolase</keyword>
<dbReference type="InterPro" id="IPR000477">
    <property type="entry name" value="RT_dom"/>
</dbReference>
<evidence type="ECO:0000259" key="14">
    <source>
        <dbReference type="PROSITE" id="PS50879"/>
    </source>
</evidence>
<dbReference type="GeneTree" id="ENSGT00940000160750"/>
<dbReference type="GO" id="GO:0015074">
    <property type="term" value="P:DNA integration"/>
    <property type="evidence" value="ECO:0007669"/>
    <property type="project" value="InterPro"/>
</dbReference>
<dbReference type="Pfam" id="PF00077">
    <property type="entry name" value="RVP"/>
    <property type="match status" value="1"/>
</dbReference>
<evidence type="ECO:0000256" key="10">
    <source>
        <dbReference type="ARBA" id="ARBA00022918"/>
    </source>
</evidence>
<dbReference type="Pfam" id="PF18697">
    <property type="entry name" value="MLVIN_C"/>
    <property type="match status" value="1"/>
</dbReference>
<dbReference type="Gene3D" id="3.10.10.10">
    <property type="entry name" value="HIV Type 1 Reverse Transcriptase, subunit A, domain 1"/>
    <property type="match status" value="1"/>
</dbReference>
<dbReference type="Gene3D" id="3.30.420.10">
    <property type="entry name" value="Ribonuclease H-like superfamily/Ribonuclease H"/>
    <property type="match status" value="2"/>
</dbReference>
<dbReference type="PROSITE" id="PS50878">
    <property type="entry name" value="RT_POL"/>
    <property type="match status" value="1"/>
</dbReference>
<dbReference type="InterPro" id="IPR002156">
    <property type="entry name" value="RNaseH_domain"/>
</dbReference>
<dbReference type="Pfam" id="PF00078">
    <property type="entry name" value="RVT_1"/>
    <property type="match status" value="1"/>
</dbReference>
<dbReference type="InterPro" id="IPR018061">
    <property type="entry name" value="Retropepsins"/>
</dbReference>
<evidence type="ECO:0000256" key="1">
    <source>
        <dbReference type="ARBA" id="ARBA00010879"/>
    </source>
</evidence>
<dbReference type="GO" id="GO:0006508">
    <property type="term" value="P:proteolysis"/>
    <property type="evidence" value="ECO:0007669"/>
    <property type="project" value="InterPro"/>
</dbReference>
<evidence type="ECO:0000259" key="13">
    <source>
        <dbReference type="PROSITE" id="PS50878"/>
    </source>
</evidence>
<dbReference type="Pfam" id="PF00665">
    <property type="entry name" value="rve"/>
    <property type="match status" value="1"/>
</dbReference>
<dbReference type="InterPro" id="IPR043128">
    <property type="entry name" value="Rev_trsase/Diguanyl_cyclase"/>
</dbReference>
<dbReference type="AlphaFoldDB" id="A0A670ILY5"/>
<dbReference type="Ensembl" id="ENSPMRT00000013565.1">
    <property type="protein sequence ID" value="ENSPMRP00000012701.1"/>
    <property type="gene ID" value="ENSPMRG00000008490.1"/>
</dbReference>
<dbReference type="Gene3D" id="2.30.30.850">
    <property type="match status" value="1"/>
</dbReference>
<dbReference type="OMA" id="RITKICA"/>
<evidence type="ECO:0000256" key="4">
    <source>
        <dbReference type="ARBA" id="ARBA00022679"/>
    </source>
</evidence>
<dbReference type="Pfam" id="PF00075">
    <property type="entry name" value="RNase_H"/>
    <property type="match status" value="1"/>
</dbReference>
<evidence type="ECO:0000256" key="3">
    <source>
        <dbReference type="ARBA" id="ARBA00018735"/>
    </source>
</evidence>
<sequence>MIDTGAEYSVLPELLQKKASKSVVIKSATGQSAKRSFLQPLECQIGGHRLTHQFLYIPECPIPLLGRDMLSKLQAQITFTPRGPEMKLPSKAAGIISLSVPKEQSWRLMSALQVQPTLDTELNKLLRTLQVPPGVWAENSPPGMAKNIAPIVVTLKPMATPVSVKQYPLPRRAAEGIQKHLDRLLKYGLLKPCQSEWNTPLLPVRKPGTDEYRPVQDLRLVNQAIETLHPNVPNPYTLLSLIPPEATFFTVLDLKDAFFCCRLAPQSQPIFAFQWEDPLTGTKGQLTWTRLPQGFKNSPTLFGTALAKDLTSYPSIPGEKVVLQYVDDLILAAKDFDTCKEGTEELLHLLWQAGYRVSQKKAQLCLEKVKYLGFDISHQQRALRPERKEAICLIKEPTTRKQLRGFLGTAGFCRLWIPDFSSLAKPLHESTRGAEKDPFVWGPEQQQAFLVIKQRLMEAPALGLPNSEKPFQLYVHEQNGIAAAVLTQRLGSWNRPVAYLSKQLDSVAKGWPPCLRAVAATASLVKEADKFTFGQTMYVNVPHAVLTLMEYKGSYWLTNPRMARYQGLLCENPRIHLRVVNMLNPATLLPLPEVDDEESHDCLQIMDEVYSSRPDLKDEPLKNPDVVYYTDGSSYLHEGARRAGYAVVTNEEVVEAEALPAGTSAQKAELIGLTRALQLAAGCKANIYTDSKYAFLTLHAHGALWKERGLIGAHGKALKYGPEVEILLEAVWAPEQIAVMHCKGHGRGRDPITRGNRAADKAAREAAQKPVGGFIAALIPEVVPEEVKPHYTPEERKWAEQEGAVVKDGWMILPDNRIYVPHHLAGTIVRNYHESTHLGGTATRESLSRKLYIINLSQLATCISQKCVLCAKNNPRQGPVQPPGIQHVGYVPMESLIVDFTELVPSKGFKYLLVFVDTLTGWVEAFPTRTEKAREVTKRLLTELIPRFGLPRCIGSDNGPAFIDQVVQEVCRVLQVKWRLHAAYRPQSSGKTERMNRTLKTQLAKLTQETGLGWVDVLPITLFRVRCAPTKRLKLSPFELLYGRPPSFVQNIPADLKQIGDHVTQGQVQSLSRVFVSLNRWVLERTPCSIAEPIHQFQAGDSVWVKEWKRDPLAPKWRGPYTVLLSTPTAVKVAEVTPWIHHSRLKKSEGSWTCKGDPSNPLKLTLSKNPCI</sequence>
<dbReference type="Gene3D" id="3.10.20.370">
    <property type="match status" value="1"/>
</dbReference>
<name>A0A670ILY5_PODMU</name>
<dbReference type="GO" id="GO:0003964">
    <property type="term" value="F:RNA-directed DNA polymerase activity"/>
    <property type="evidence" value="ECO:0007669"/>
    <property type="project" value="UniProtKB-KW"/>
</dbReference>
<dbReference type="PANTHER" id="PTHR33064:SF29">
    <property type="entry name" value="PEPTIDASE A2 DOMAIN-CONTAINING PROTEIN-RELATED"/>
    <property type="match status" value="1"/>
</dbReference>
<keyword evidence="7" id="KW-0255">Endonuclease</keyword>